<gene>
    <name evidence="1" type="ORF">S12H4_38379</name>
</gene>
<sequence>MELLPEDRERLIRYVDFMESELSDFSKFLKIDWKTYNKDRDTRRNLERWIENIVNSSIDIAKVILALEDRGIPSSYKGMLKEAVKPPKAWDNKIAGTATTGSNPMIIKTGESIVP</sequence>
<organism evidence="1">
    <name type="scientific">marine sediment metagenome</name>
    <dbReference type="NCBI Taxonomy" id="412755"/>
    <lineage>
        <taxon>unclassified sequences</taxon>
        <taxon>metagenomes</taxon>
        <taxon>ecological metagenomes</taxon>
    </lineage>
</organism>
<dbReference type="EMBL" id="BARW01023097">
    <property type="protein sequence ID" value="GAI91747.1"/>
    <property type="molecule type" value="Genomic_DNA"/>
</dbReference>
<dbReference type="Gene3D" id="1.20.120.580">
    <property type="entry name" value="bsu32300-like"/>
    <property type="match status" value="1"/>
</dbReference>
<comment type="caution">
    <text evidence="1">The sequence shown here is derived from an EMBL/GenBank/DDBJ whole genome shotgun (WGS) entry which is preliminary data.</text>
</comment>
<dbReference type="AlphaFoldDB" id="X1SFE5"/>
<reference evidence="1" key="1">
    <citation type="journal article" date="2014" name="Front. Microbiol.">
        <title>High frequency of phylogenetically diverse reductive dehalogenase-homologous genes in deep subseafloor sedimentary metagenomes.</title>
        <authorList>
            <person name="Kawai M."/>
            <person name="Futagami T."/>
            <person name="Toyoda A."/>
            <person name="Takaki Y."/>
            <person name="Nishi S."/>
            <person name="Hori S."/>
            <person name="Arai W."/>
            <person name="Tsubouchi T."/>
            <person name="Morono Y."/>
            <person name="Uchiyama I."/>
            <person name="Ito T."/>
            <person name="Fujiyama A."/>
            <person name="Inagaki F."/>
            <person name="Takami H."/>
        </authorList>
    </citation>
    <scope>NUCLEOTIDE SEQUENCE</scope>
    <source>
        <strain evidence="1">Expedition CK06-06</strain>
    </source>
</reference>
<proteinExistence type="predicted"/>
<name>X1SFE5_9ZZZZ</name>
<protein>
    <recommendedName>
        <fullName evidence="2">DUF86 domain-containing protein</fullName>
    </recommendedName>
</protein>
<evidence type="ECO:0000313" key="1">
    <source>
        <dbReference type="EMBL" id="GAI91747.1"/>
    </source>
</evidence>
<accession>X1SFE5</accession>
<dbReference type="InterPro" id="IPR037038">
    <property type="entry name" value="HepT-like_sf"/>
</dbReference>
<evidence type="ECO:0008006" key="2">
    <source>
        <dbReference type="Google" id="ProtNLM"/>
    </source>
</evidence>